<dbReference type="OrthoDB" id="1828825at2"/>
<evidence type="ECO:0000256" key="3">
    <source>
        <dbReference type="ARBA" id="ARBA00020071"/>
    </source>
</evidence>
<dbReference type="InterPro" id="IPR002509">
    <property type="entry name" value="NODB_dom"/>
</dbReference>
<dbReference type="Proteomes" id="UP000433652">
    <property type="component" value="Unassembled WGS sequence"/>
</dbReference>
<dbReference type="Pfam" id="PF01522">
    <property type="entry name" value="Polysacc_deac_1"/>
    <property type="match status" value="1"/>
</dbReference>
<dbReference type="InterPro" id="IPR011330">
    <property type="entry name" value="Glyco_hydro/deAcase_b/a-brl"/>
</dbReference>
<keyword evidence="4" id="KW-0479">Metal-binding</keyword>
<keyword evidence="7" id="KW-0732">Signal</keyword>
<dbReference type="PANTHER" id="PTHR10587">
    <property type="entry name" value="GLYCOSYL TRANSFERASE-RELATED"/>
    <property type="match status" value="1"/>
</dbReference>
<gene>
    <name evidence="9" type="ORF">GRI89_15950</name>
</gene>
<comment type="caution">
    <text evidence="9">The sequence shown here is derived from an EMBL/GenBank/DDBJ whole genome shotgun (WGS) entry which is preliminary data.</text>
</comment>
<evidence type="ECO:0000256" key="1">
    <source>
        <dbReference type="ARBA" id="ARBA00003236"/>
    </source>
</evidence>
<dbReference type="GO" id="GO:0005975">
    <property type="term" value="P:carbohydrate metabolic process"/>
    <property type="evidence" value="ECO:0007669"/>
    <property type="project" value="InterPro"/>
</dbReference>
<evidence type="ECO:0000256" key="5">
    <source>
        <dbReference type="ARBA" id="ARBA00022801"/>
    </source>
</evidence>
<evidence type="ECO:0000256" key="6">
    <source>
        <dbReference type="ARBA" id="ARBA00032976"/>
    </source>
</evidence>
<dbReference type="SUPFAM" id="SSF88713">
    <property type="entry name" value="Glycoside hydrolase/deacetylase"/>
    <property type="match status" value="1"/>
</dbReference>
<comment type="similarity">
    <text evidence="2">Belongs to the polysaccharide deacetylase family.</text>
</comment>
<dbReference type="PROSITE" id="PS51677">
    <property type="entry name" value="NODB"/>
    <property type="match status" value="1"/>
</dbReference>
<sequence>MLRALFALLAAACLAACATVPEGPKRIALTFDDVPRNPGAFLSEDERTERLIDGLRQAGVGQAAFFVTTGNLAKTTGGAERIARYEAAGHVLGNHTFSHPHLSQVSAEAFLDDVDKAAEWLAPHASSRPWMRFPYLDEGREDRTKREAVRAGLAARGLSNGVVTVDASDWKYDDLAIAAKAAGEPMDMNALRDLWVESHVDAAEFYDDLARKSLGRSPAHILLMHETDLSALFVADLVAALRARGWEVITADEAFADPLAAMLPDVASAQGTITEMVAWERGFPAPRWYARNSETLATAEFDRRVLKKEGK</sequence>
<keyword evidence="5" id="KW-0378">Hydrolase</keyword>
<feature type="chain" id="PRO_5026028786" description="Chitooligosaccharide deacetylase" evidence="7">
    <location>
        <begin position="19"/>
        <end position="311"/>
    </location>
</feature>
<evidence type="ECO:0000313" key="10">
    <source>
        <dbReference type="Proteomes" id="UP000433652"/>
    </source>
</evidence>
<comment type="function">
    <text evidence="1">Is involved in generating a small heat-stable compound (Nod), an acylated oligomer of N-acetylglucosamine, that stimulates mitosis in various plant protoplasts.</text>
</comment>
<dbReference type="EMBL" id="WTYM01000058">
    <property type="protein sequence ID" value="MXO61036.1"/>
    <property type="molecule type" value="Genomic_DNA"/>
</dbReference>
<dbReference type="GO" id="GO:0016020">
    <property type="term" value="C:membrane"/>
    <property type="evidence" value="ECO:0007669"/>
    <property type="project" value="TreeGrafter"/>
</dbReference>
<dbReference type="GO" id="GO:0016810">
    <property type="term" value="F:hydrolase activity, acting on carbon-nitrogen (but not peptide) bonds"/>
    <property type="evidence" value="ECO:0007669"/>
    <property type="project" value="InterPro"/>
</dbReference>
<dbReference type="GO" id="GO:0046872">
    <property type="term" value="F:metal ion binding"/>
    <property type="evidence" value="ECO:0007669"/>
    <property type="project" value="UniProtKB-KW"/>
</dbReference>
<evidence type="ECO:0000256" key="2">
    <source>
        <dbReference type="ARBA" id="ARBA00010973"/>
    </source>
</evidence>
<feature type="domain" description="NodB homology" evidence="8">
    <location>
        <begin position="25"/>
        <end position="249"/>
    </location>
</feature>
<dbReference type="InterPro" id="IPR050248">
    <property type="entry name" value="Polysacc_deacetylase_ArnD"/>
</dbReference>
<dbReference type="Gene3D" id="3.20.20.370">
    <property type="entry name" value="Glycoside hydrolase/deacetylase"/>
    <property type="match status" value="1"/>
</dbReference>
<accession>A0A6I4T158</accession>
<name>A0A6I4T158_9SPHN</name>
<evidence type="ECO:0000256" key="7">
    <source>
        <dbReference type="SAM" id="SignalP"/>
    </source>
</evidence>
<evidence type="ECO:0000259" key="8">
    <source>
        <dbReference type="PROSITE" id="PS51677"/>
    </source>
</evidence>
<dbReference type="AlphaFoldDB" id="A0A6I4T158"/>
<feature type="signal peptide" evidence="7">
    <location>
        <begin position="1"/>
        <end position="18"/>
    </location>
</feature>
<keyword evidence="10" id="KW-1185">Reference proteome</keyword>
<organism evidence="9 10">
    <name type="scientific">Croceibacterium salegens</name>
    <dbReference type="NCBI Taxonomy" id="1737568"/>
    <lineage>
        <taxon>Bacteria</taxon>
        <taxon>Pseudomonadati</taxon>
        <taxon>Pseudomonadota</taxon>
        <taxon>Alphaproteobacteria</taxon>
        <taxon>Sphingomonadales</taxon>
        <taxon>Erythrobacteraceae</taxon>
        <taxon>Croceibacterium</taxon>
    </lineage>
</organism>
<proteinExistence type="inferred from homology"/>
<evidence type="ECO:0000256" key="4">
    <source>
        <dbReference type="ARBA" id="ARBA00022723"/>
    </source>
</evidence>
<protein>
    <recommendedName>
        <fullName evidence="3">Chitooligosaccharide deacetylase</fullName>
    </recommendedName>
    <alternativeName>
        <fullName evidence="6">Nodulation protein B</fullName>
    </alternativeName>
</protein>
<dbReference type="PANTHER" id="PTHR10587:SF133">
    <property type="entry name" value="CHITIN DEACETYLASE 1-RELATED"/>
    <property type="match status" value="1"/>
</dbReference>
<evidence type="ECO:0000313" key="9">
    <source>
        <dbReference type="EMBL" id="MXO61036.1"/>
    </source>
</evidence>
<reference evidence="9 10" key="1">
    <citation type="submission" date="2019-12" db="EMBL/GenBank/DDBJ databases">
        <title>Genomic-based taxomic classification of the family Erythrobacteraceae.</title>
        <authorList>
            <person name="Xu L."/>
        </authorList>
    </citation>
    <scope>NUCLEOTIDE SEQUENCE [LARGE SCALE GENOMIC DNA]</scope>
    <source>
        <strain evidence="9 10">MCCC 1K01500</strain>
    </source>
</reference>